<evidence type="ECO:0000256" key="1">
    <source>
        <dbReference type="SAM" id="MobiDB-lite"/>
    </source>
</evidence>
<dbReference type="AlphaFoldDB" id="A0A1Y0ZBT0"/>
<dbReference type="STRING" id="270351.Maq22A_c28170"/>
<dbReference type="Proteomes" id="UP000061432">
    <property type="component" value="Chromosome"/>
</dbReference>
<sequence>MRRGRDGGMTRHGPAEPDVTRFGLPATVAGLASPPPSLLSRCNPPARPRRRAVAEGARHQAEASER</sequence>
<name>A0A1Y0ZBT0_9HYPH</name>
<feature type="compositionally biased region" description="Basic and acidic residues" evidence="1">
    <location>
        <begin position="1"/>
        <end position="19"/>
    </location>
</feature>
<evidence type="ECO:0000313" key="2">
    <source>
        <dbReference type="EMBL" id="BAR47140.1"/>
    </source>
</evidence>
<protein>
    <submittedName>
        <fullName evidence="2">Uncharacterized protein</fullName>
    </submittedName>
</protein>
<reference evidence="3" key="2">
    <citation type="submission" date="2015-01" db="EMBL/GenBank/DDBJ databases">
        <title>Complete genome sequence of Methylobacterium aquaticum strain 22A.</title>
        <authorList>
            <person name="Tani A."/>
            <person name="Ogura Y."/>
            <person name="Hayashi T."/>
        </authorList>
    </citation>
    <scope>NUCLEOTIDE SEQUENCE [LARGE SCALE GENOMIC DNA]</scope>
    <source>
        <strain evidence="3">MA-22A</strain>
    </source>
</reference>
<reference evidence="2 3" key="1">
    <citation type="journal article" date="2015" name="Genome Announc.">
        <title>Complete Genome Sequence of Methylobacterium aquaticum Strain 22A, Isolated from Racomitrium japonicum Moss.</title>
        <authorList>
            <person name="Tani A."/>
            <person name="Ogura Y."/>
            <person name="Hayashi T."/>
            <person name="Kimbara K."/>
        </authorList>
    </citation>
    <scope>NUCLEOTIDE SEQUENCE [LARGE SCALE GENOMIC DNA]</scope>
    <source>
        <strain evidence="2 3">MA-22A</strain>
    </source>
</reference>
<feature type="region of interest" description="Disordered" evidence="1">
    <location>
        <begin position="1"/>
        <end position="66"/>
    </location>
</feature>
<evidence type="ECO:0000313" key="3">
    <source>
        <dbReference type="Proteomes" id="UP000061432"/>
    </source>
</evidence>
<proteinExistence type="predicted"/>
<dbReference type="KEGG" id="maqu:Maq22A_c28170"/>
<feature type="compositionally biased region" description="Basic and acidic residues" evidence="1">
    <location>
        <begin position="52"/>
        <end position="66"/>
    </location>
</feature>
<dbReference type="EMBL" id="AP014704">
    <property type="protein sequence ID" value="BAR47140.1"/>
    <property type="molecule type" value="Genomic_DNA"/>
</dbReference>
<accession>A0A1Y0ZBT0</accession>
<gene>
    <name evidence="2" type="ORF">Maq22A_c28170</name>
</gene>
<organism evidence="2 3">
    <name type="scientific">Methylobacterium aquaticum</name>
    <dbReference type="NCBI Taxonomy" id="270351"/>
    <lineage>
        <taxon>Bacteria</taxon>
        <taxon>Pseudomonadati</taxon>
        <taxon>Pseudomonadota</taxon>
        <taxon>Alphaproteobacteria</taxon>
        <taxon>Hyphomicrobiales</taxon>
        <taxon>Methylobacteriaceae</taxon>
        <taxon>Methylobacterium</taxon>
    </lineage>
</organism>